<dbReference type="InterPro" id="IPR036388">
    <property type="entry name" value="WH-like_DNA-bd_sf"/>
</dbReference>
<dbReference type="Proteomes" id="UP000294927">
    <property type="component" value="Unassembled WGS sequence"/>
</dbReference>
<dbReference type="InterPro" id="IPR000600">
    <property type="entry name" value="ROK"/>
</dbReference>
<keyword evidence="2" id="KW-0418">Kinase</keyword>
<gene>
    <name evidence="2" type="ORF">CLV71_104176</name>
</gene>
<dbReference type="OrthoDB" id="3534172at2"/>
<comment type="caution">
    <text evidence="2">The sequence shown here is derived from an EMBL/GenBank/DDBJ whole genome shotgun (WGS) entry which is preliminary data.</text>
</comment>
<dbReference type="Gene3D" id="1.10.10.10">
    <property type="entry name" value="Winged helix-like DNA-binding domain superfamily/Winged helix DNA-binding domain"/>
    <property type="match status" value="1"/>
</dbReference>
<dbReference type="RefSeq" id="WP_133902744.1">
    <property type="nucleotide sequence ID" value="NZ_SOCP01000004.1"/>
</dbReference>
<protein>
    <submittedName>
        <fullName evidence="2">Putative NBD/HSP70 family sugar kinase</fullName>
    </submittedName>
</protein>
<dbReference type="EMBL" id="SOCP01000004">
    <property type="protein sequence ID" value="TDV53708.1"/>
    <property type="molecule type" value="Genomic_DNA"/>
</dbReference>
<organism evidence="2 3">
    <name type="scientific">Actinophytocola oryzae</name>
    <dbReference type="NCBI Taxonomy" id="502181"/>
    <lineage>
        <taxon>Bacteria</taxon>
        <taxon>Bacillati</taxon>
        <taxon>Actinomycetota</taxon>
        <taxon>Actinomycetes</taxon>
        <taxon>Pseudonocardiales</taxon>
        <taxon>Pseudonocardiaceae</taxon>
    </lineage>
</organism>
<dbReference type="SUPFAM" id="SSF53067">
    <property type="entry name" value="Actin-like ATPase domain"/>
    <property type="match status" value="1"/>
</dbReference>
<dbReference type="SUPFAM" id="SSF46785">
    <property type="entry name" value="Winged helix' DNA-binding domain"/>
    <property type="match status" value="1"/>
</dbReference>
<dbReference type="PANTHER" id="PTHR18964">
    <property type="entry name" value="ROK (REPRESSOR, ORF, KINASE) FAMILY"/>
    <property type="match status" value="1"/>
</dbReference>
<dbReference type="Pfam" id="PF00480">
    <property type="entry name" value="ROK"/>
    <property type="match status" value="1"/>
</dbReference>
<keyword evidence="2" id="KW-0808">Transferase</keyword>
<dbReference type="PANTHER" id="PTHR18964:SF149">
    <property type="entry name" value="BIFUNCTIONAL UDP-N-ACETYLGLUCOSAMINE 2-EPIMERASE_N-ACETYLMANNOSAMINE KINASE"/>
    <property type="match status" value="1"/>
</dbReference>
<comment type="similarity">
    <text evidence="1">Belongs to the ROK (NagC/XylR) family.</text>
</comment>
<dbReference type="Gene3D" id="3.30.420.40">
    <property type="match status" value="2"/>
</dbReference>
<dbReference type="InterPro" id="IPR036390">
    <property type="entry name" value="WH_DNA-bd_sf"/>
</dbReference>
<evidence type="ECO:0000313" key="3">
    <source>
        <dbReference type="Proteomes" id="UP000294927"/>
    </source>
</evidence>
<name>A0A4R7VVQ1_9PSEU</name>
<keyword evidence="3" id="KW-1185">Reference proteome</keyword>
<dbReference type="AlphaFoldDB" id="A0A4R7VVQ1"/>
<reference evidence="2 3" key="1">
    <citation type="submission" date="2019-03" db="EMBL/GenBank/DDBJ databases">
        <title>Genomic Encyclopedia of Archaeal and Bacterial Type Strains, Phase II (KMG-II): from individual species to whole genera.</title>
        <authorList>
            <person name="Goeker M."/>
        </authorList>
    </citation>
    <scope>NUCLEOTIDE SEQUENCE [LARGE SCALE GENOMIC DNA]</scope>
    <source>
        <strain evidence="2 3">DSM 45499</strain>
    </source>
</reference>
<evidence type="ECO:0000256" key="1">
    <source>
        <dbReference type="ARBA" id="ARBA00006479"/>
    </source>
</evidence>
<accession>A0A4R7VVQ1</accession>
<evidence type="ECO:0000313" key="2">
    <source>
        <dbReference type="EMBL" id="TDV53708.1"/>
    </source>
</evidence>
<dbReference type="GO" id="GO:0016301">
    <property type="term" value="F:kinase activity"/>
    <property type="evidence" value="ECO:0007669"/>
    <property type="project" value="UniProtKB-KW"/>
</dbReference>
<sequence length="410" mass="42944">MRPRRATVRDLRRRNRSTLLSTLFFDGPLSRHELGGHTGLSAATVSNVVGELIDDGLVVEAGLVESDGGRPRVLLRVNPAYGHVVGIDVGETGVTMEIFDLAMTRLATVVRPLGGERAHDVAVVGRMIAEGFGELLRVAGVSDDSLIGVGIGVPGTVEQGATVRVHAQTIGWDGVELAALLRAEGITVPVFVENGAKTLGQAEMWFGAGRGTRHAVIALIGSGVGATVITDGTTYRGATSSAGEWGHTTLMFNGRPCRCGALGCLEAYVGAEGILDRYRRARGGRAIPRTDEQSQLDFLLDSVERSSTAADIVAATVGYLGAGISNLVNLFNPERIVLGGWAGVALGSRLLPEIRTATAAHALRHAYEQTSIVLCELGQDAVAVGAATLPVETLLNLGSDPRVRPKVPAI</sequence>
<dbReference type="InterPro" id="IPR043129">
    <property type="entry name" value="ATPase_NBD"/>
</dbReference>
<proteinExistence type="inferred from homology"/>